<dbReference type="InterPro" id="IPR010930">
    <property type="entry name" value="Flg_bb/hook_C_dom"/>
</dbReference>
<organism evidence="10 11">
    <name type="scientific">Limnoglobus roseus</name>
    <dbReference type="NCBI Taxonomy" id="2598579"/>
    <lineage>
        <taxon>Bacteria</taxon>
        <taxon>Pseudomonadati</taxon>
        <taxon>Planctomycetota</taxon>
        <taxon>Planctomycetia</taxon>
        <taxon>Gemmatales</taxon>
        <taxon>Gemmataceae</taxon>
        <taxon>Limnoglobus</taxon>
    </lineage>
</organism>
<dbReference type="AlphaFoldDB" id="A0A5C1A810"/>
<evidence type="ECO:0000313" key="11">
    <source>
        <dbReference type="Proteomes" id="UP000324974"/>
    </source>
</evidence>
<dbReference type="Pfam" id="PF06429">
    <property type="entry name" value="Flg_bbr_C"/>
    <property type="match status" value="1"/>
</dbReference>
<dbReference type="GO" id="GO:0009424">
    <property type="term" value="C:bacterial-type flagellum hook"/>
    <property type="evidence" value="ECO:0007669"/>
    <property type="project" value="TreeGrafter"/>
</dbReference>
<evidence type="ECO:0000256" key="3">
    <source>
        <dbReference type="ARBA" id="ARBA00019015"/>
    </source>
</evidence>
<comment type="subcellular location">
    <subcellularLocation>
        <location evidence="1 5">Bacterial flagellum basal body</location>
    </subcellularLocation>
</comment>
<feature type="domain" description="Flagellar basal-body/hook protein C-terminal" evidence="7">
    <location>
        <begin position="375"/>
        <end position="418"/>
    </location>
</feature>
<gene>
    <name evidence="10" type="ORF">PX52LOC_00162</name>
</gene>
<name>A0A5C1A810_9BACT</name>
<keyword evidence="4 5" id="KW-0975">Bacterial flagellum</keyword>
<dbReference type="Pfam" id="PF00460">
    <property type="entry name" value="Flg_bb_rod"/>
    <property type="match status" value="1"/>
</dbReference>
<dbReference type="Proteomes" id="UP000324974">
    <property type="component" value="Chromosome"/>
</dbReference>
<evidence type="ECO:0000259" key="7">
    <source>
        <dbReference type="Pfam" id="PF06429"/>
    </source>
</evidence>
<dbReference type="OrthoDB" id="9804559at2"/>
<evidence type="ECO:0000256" key="2">
    <source>
        <dbReference type="ARBA" id="ARBA00009677"/>
    </source>
</evidence>
<dbReference type="InterPro" id="IPR053967">
    <property type="entry name" value="LlgE_F_G-like_D1"/>
</dbReference>
<reference evidence="11" key="1">
    <citation type="submission" date="2019-08" db="EMBL/GenBank/DDBJ databases">
        <title>Limnoglobus roseus gen. nov., sp. nov., a novel freshwater planctomycete with a giant genome from the family Gemmataceae.</title>
        <authorList>
            <person name="Kulichevskaya I.S."/>
            <person name="Naumoff D.G."/>
            <person name="Miroshnikov K."/>
            <person name="Ivanova A."/>
            <person name="Philippov D.A."/>
            <person name="Hakobyan A."/>
            <person name="Rijpstra I.C."/>
            <person name="Sinninghe Damste J.S."/>
            <person name="Liesack W."/>
            <person name="Dedysh S.N."/>
        </authorList>
    </citation>
    <scope>NUCLEOTIDE SEQUENCE [LARGE SCALE GENOMIC DNA]</scope>
    <source>
        <strain evidence="11">PX52</strain>
    </source>
</reference>
<dbReference type="GO" id="GO:0071978">
    <property type="term" value="P:bacterial-type flagellum-dependent swarming motility"/>
    <property type="evidence" value="ECO:0007669"/>
    <property type="project" value="TreeGrafter"/>
</dbReference>
<protein>
    <recommendedName>
        <fullName evidence="3 5">Flagellar hook protein FlgE</fullName>
    </recommendedName>
</protein>
<evidence type="ECO:0000256" key="1">
    <source>
        <dbReference type="ARBA" id="ARBA00004117"/>
    </source>
</evidence>
<keyword evidence="10" id="KW-0969">Cilium</keyword>
<dbReference type="InterPro" id="IPR011491">
    <property type="entry name" value="FlgE_D2"/>
</dbReference>
<feature type="domain" description="Flagellar hook protein FlgE D2" evidence="8">
    <location>
        <begin position="196"/>
        <end position="299"/>
    </location>
</feature>
<evidence type="ECO:0000256" key="5">
    <source>
        <dbReference type="RuleBase" id="RU362116"/>
    </source>
</evidence>
<keyword evidence="11" id="KW-1185">Reference proteome</keyword>
<comment type="function">
    <text evidence="5">A flexible structure which links the flagellar filament to the drive apparatus in the basal body.</text>
</comment>
<dbReference type="InterPro" id="IPR019776">
    <property type="entry name" value="Flagellar_basal_body_rod_CS"/>
</dbReference>
<accession>A0A5C1A810</accession>
<dbReference type="PANTHER" id="PTHR30435">
    <property type="entry name" value="FLAGELLAR PROTEIN"/>
    <property type="match status" value="1"/>
</dbReference>
<dbReference type="PROSITE" id="PS00588">
    <property type="entry name" value="FLAGELLA_BB_ROD"/>
    <property type="match status" value="1"/>
</dbReference>
<evidence type="ECO:0000259" key="9">
    <source>
        <dbReference type="Pfam" id="PF22692"/>
    </source>
</evidence>
<feature type="domain" description="Flagellar basal body rod protein N-terminal" evidence="6">
    <location>
        <begin position="9"/>
        <end position="36"/>
    </location>
</feature>
<dbReference type="Gene3D" id="2.60.98.20">
    <property type="entry name" value="Flagellar hook protein FlgE"/>
    <property type="match status" value="1"/>
</dbReference>
<dbReference type="InterPro" id="IPR001444">
    <property type="entry name" value="Flag_bb_rod_N"/>
</dbReference>
<dbReference type="PANTHER" id="PTHR30435:SF1">
    <property type="entry name" value="FLAGELLAR HOOK PROTEIN FLGE"/>
    <property type="match status" value="1"/>
</dbReference>
<dbReference type="EMBL" id="CP042425">
    <property type="protein sequence ID" value="QEL13308.1"/>
    <property type="molecule type" value="Genomic_DNA"/>
</dbReference>
<dbReference type="GO" id="GO:0005829">
    <property type="term" value="C:cytosol"/>
    <property type="evidence" value="ECO:0007669"/>
    <property type="project" value="TreeGrafter"/>
</dbReference>
<comment type="similarity">
    <text evidence="2 5">Belongs to the flagella basal body rod proteins family.</text>
</comment>
<dbReference type="Pfam" id="PF22692">
    <property type="entry name" value="LlgE_F_G_D1"/>
    <property type="match status" value="1"/>
</dbReference>
<evidence type="ECO:0000313" key="10">
    <source>
        <dbReference type="EMBL" id="QEL13308.1"/>
    </source>
</evidence>
<sequence>MTLAALFSGASGLAANSTALDVVGNNLANLNTTGYKTQRTLFRDQVYQLLDGGSAAGVTGSGGTNASQLGNGVTVGTIDTQFTQGAVNPTGRSLDAAISGNGFFVLRSPTGQLYSRAGNFDVDSSGFLVEPSTGNRIQRTGTAGEGSATLPGFQVAGNNDIRVPIGSGVPGVPTSNVTFRGNVSSKTAVGDPAVNLTPIQFFDSQSGSHTLSVSFTKTADNTYSVSATATDATVTLPPTSVTFDTSGKLLSPASLAISITGIAGAATQTVNLNFGTPGQSTGLTQTGDATDGAAVTQDGSGSGTLLSVSIDANGTIQGLSSNGRTVPVAQLAIASFNNQGGLIRAGTNTFSTGPGSGEPLIGSANTGGRGAISGGALEGAGVDIAVEFSRLIIAQRGFQVNARTISAANDTLQELANIIR</sequence>
<dbReference type="Pfam" id="PF07559">
    <property type="entry name" value="FlgE_D2"/>
    <property type="match status" value="1"/>
</dbReference>
<evidence type="ECO:0000256" key="4">
    <source>
        <dbReference type="ARBA" id="ARBA00023143"/>
    </source>
</evidence>
<dbReference type="InterPro" id="IPR020013">
    <property type="entry name" value="Flagellar_FlgE/F/G"/>
</dbReference>
<dbReference type="RefSeq" id="WP_149108287.1">
    <property type="nucleotide sequence ID" value="NZ_CP042425.1"/>
</dbReference>
<dbReference type="InterPro" id="IPR037925">
    <property type="entry name" value="FlgE/F/G-like"/>
</dbReference>
<dbReference type="NCBIfam" id="TIGR03506">
    <property type="entry name" value="FlgEFG_subfam"/>
    <property type="match status" value="1"/>
</dbReference>
<keyword evidence="10" id="KW-0966">Cell projection</keyword>
<dbReference type="InterPro" id="IPR037058">
    <property type="entry name" value="Falgellar_hook_FlgE_sf"/>
</dbReference>
<dbReference type="SUPFAM" id="SSF117143">
    <property type="entry name" value="Flagellar hook protein flgE"/>
    <property type="match status" value="1"/>
</dbReference>
<evidence type="ECO:0000259" key="6">
    <source>
        <dbReference type="Pfam" id="PF00460"/>
    </source>
</evidence>
<evidence type="ECO:0000259" key="8">
    <source>
        <dbReference type="Pfam" id="PF07559"/>
    </source>
</evidence>
<keyword evidence="10" id="KW-0282">Flagellum</keyword>
<feature type="domain" description="Flagellar hook protein FlgE/F/G-like D1" evidence="9">
    <location>
        <begin position="97"/>
        <end position="160"/>
    </location>
</feature>
<dbReference type="KEGG" id="lrs:PX52LOC_00162"/>
<proteinExistence type="inferred from homology"/>
<dbReference type="GO" id="GO:0009425">
    <property type="term" value="C:bacterial-type flagellum basal body"/>
    <property type="evidence" value="ECO:0007669"/>
    <property type="project" value="UniProtKB-SubCell"/>
</dbReference>